<evidence type="ECO:0000259" key="5">
    <source>
        <dbReference type="SMART" id="SM00997"/>
    </source>
</evidence>
<accession>A0ABQ9V0I6</accession>
<dbReference type="EMBL" id="JASSZA010000009">
    <property type="protein sequence ID" value="KAK2102248.1"/>
    <property type="molecule type" value="Genomic_DNA"/>
</dbReference>
<feature type="domain" description="S-adenosyl-L-homocysteine hydrolase NAD binding" evidence="5">
    <location>
        <begin position="1"/>
        <end position="137"/>
    </location>
</feature>
<dbReference type="SMART" id="SM00997">
    <property type="entry name" value="AdoHcyase_NAD"/>
    <property type="match status" value="1"/>
</dbReference>
<dbReference type="PANTHER" id="PTHR23420">
    <property type="entry name" value="ADENOSYLHOMOCYSTEINASE"/>
    <property type="match status" value="1"/>
</dbReference>
<sequence length="137" mass="14668">MRTAGKVAVVAGCSSVGNGCAQALKDLGAGIIITKTDLLNTLKAAMEGYKVTTMDEACQEGNIFDITTDCVNIILGWHIEQMKDVAIVYNTGPFDMEINAKCLNENAVEKVNIKPQLDEAVAETCLGKLTKLTMKQA</sequence>
<dbReference type="InterPro" id="IPR015878">
    <property type="entry name" value="Ado_hCys_hydrolase_NAD-bd"/>
</dbReference>
<keyword evidence="7" id="KW-1185">Reference proteome</keyword>
<protein>
    <recommendedName>
        <fullName evidence="5">S-adenosyl-L-homocysteine hydrolase NAD binding domain-containing protein</fullName>
    </recommendedName>
</protein>
<comment type="subunit">
    <text evidence="2">Homotetramer. Interaction with AHCYL1.</text>
</comment>
<proteinExistence type="inferred from homology"/>
<comment type="function">
    <text evidence="3">Catalyzes the hydrolysis of S-adenosyl-L-homocysteine to form adenosine and homocysteine. Binds copper ions.</text>
</comment>
<dbReference type="PANTHER" id="PTHR23420:SF0">
    <property type="entry name" value="ADENOSYLHOMOCYSTEINASE"/>
    <property type="match status" value="1"/>
</dbReference>
<evidence type="ECO:0000256" key="4">
    <source>
        <dbReference type="ARBA" id="ARBA00047800"/>
    </source>
</evidence>
<reference evidence="6 7" key="1">
    <citation type="submission" date="2023-05" db="EMBL/GenBank/DDBJ databases">
        <title>B98-5 Cell Line De Novo Hybrid Assembly: An Optical Mapping Approach.</title>
        <authorList>
            <person name="Kananen K."/>
            <person name="Auerbach J.A."/>
            <person name="Kautto E."/>
            <person name="Blachly J.S."/>
        </authorList>
    </citation>
    <scope>NUCLEOTIDE SEQUENCE [LARGE SCALE GENOMIC DNA]</scope>
    <source>
        <strain evidence="6">B95-8</strain>
        <tissue evidence="6">Cell line</tissue>
    </source>
</reference>
<name>A0ABQ9V0I6_SAGOE</name>
<comment type="similarity">
    <text evidence="1">Belongs to the adenosylhomocysteinase family.</text>
</comment>
<comment type="caution">
    <text evidence="6">The sequence shown here is derived from an EMBL/GenBank/DDBJ whole genome shotgun (WGS) entry which is preliminary data.</text>
</comment>
<dbReference type="InterPro" id="IPR000043">
    <property type="entry name" value="Adenosylhomocysteinase-like"/>
</dbReference>
<evidence type="ECO:0000256" key="3">
    <source>
        <dbReference type="ARBA" id="ARBA00045926"/>
    </source>
</evidence>
<evidence type="ECO:0000313" key="6">
    <source>
        <dbReference type="EMBL" id="KAK2102248.1"/>
    </source>
</evidence>
<dbReference type="Proteomes" id="UP001266305">
    <property type="component" value="Unassembled WGS sequence"/>
</dbReference>
<evidence type="ECO:0000256" key="2">
    <source>
        <dbReference type="ARBA" id="ARBA00038791"/>
    </source>
</evidence>
<dbReference type="Pfam" id="PF00670">
    <property type="entry name" value="AdoHcyase_NAD"/>
    <property type="match status" value="1"/>
</dbReference>
<comment type="catalytic activity">
    <reaction evidence="4">
        <text>S-adenosyl-L-homocysteine + H2O = L-homocysteine + adenosine</text>
        <dbReference type="Rhea" id="RHEA:21708"/>
        <dbReference type="ChEBI" id="CHEBI:15377"/>
        <dbReference type="ChEBI" id="CHEBI:16335"/>
        <dbReference type="ChEBI" id="CHEBI:57856"/>
        <dbReference type="ChEBI" id="CHEBI:58199"/>
        <dbReference type="EC" id="3.13.2.1"/>
    </reaction>
    <physiologicalReaction direction="left-to-right" evidence="4">
        <dbReference type="Rhea" id="RHEA:21709"/>
    </physiologicalReaction>
</comment>
<organism evidence="6 7">
    <name type="scientific">Saguinus oedipus</name>
    <name type="common">Cotton-top tamarin</name>
    <name type="synonym">Oedipomidas oedipus</name>
    <dbReference type="NCBI Taxonomy" id="9490"/>
    <lineage>
        <taxon>Eukaryota</taxon>
        <taxon>Metazoa</taxon>
        <taxon>Chordata</taxon>
        <taxon>Craniata</taxon>
        <taxon>Vertebrata</taxon>
        <taxon>Euteleostomi</taxon>
        <taxon>Mammalia</taxon>
        <taxon>Eutheria</taxon>
        <taxon>Euarchontoglires</taxon>
        <taxon>Primates</taxon>
        <taxon>Haplorrhini</taxon>
        <taxon>Platyrrhini</taxon>
        <taxon>Cebidae</taxon>
        <taxon>Callitrichinae</taxon>
        <taxon>Saguinus</taxon>
    </lineage>
</organism>
<dbReference type="InterPro" id="IPR036291">
    <property type="entry name" value="NAD(P)-bd_dom_sf"/>
</dbReference>
<gene>
    <name evidence="6" type="ORF">P7K49_019915</name>
</gene>
<dbReference type="Gene3D" id="3.40.50.720">
    <property type="entry name" value="NAD(P)-binding Rossmann-like Domain"/>
    <property type="match status" value="1"/>
</dbReference>
<evidence type="ECO:0000256" key="1">
    <source>
        <dbReference type="ARBA" id="ARBA00007122"/>
    </source>
</evidence>
<evidence type="ECO:0000313" key="7">
    <source>
        <dbReference type="Proteomes" id="UP001266305"/>
    </source>
</evidence>
<dbReference type="SUPFAM" id="SSF51735">
    <property type="entry name" value="NAD(P)-binding Rossmann-fold domains"/>
    <property type="match status" value="1"/>
</dbReference>